<dbReference type="EC" id="3.4.24.-" evidence="3"/>
<reference evidence="3 4" key="1">
    <citation type="submission" date="2021-05" db="EMBL/GenBank/DDBJ databases">
        <authorList>
            <person name="Zhang Z.D."/>
            <person name="Osman G."/>
        </authorList>
    </citation>
    <scope>NUCLEOTIDE SEQUENCE [LARGE SCALE GENOMIC DNA]</scope>
    <source>
        <strain evidence="3 4">KCTC 32217</strain>
    </source>
</reference>
<keyword evidence="1" id="KW-0812">Transmembrane</keyword>
<dbReference type="GO" id="GO:0080120">
    <property type="term" value="P:CAAX-box protein maturation"/>
    <property type="evidence" value="ECO:0007669"/>
    <property type="project" value="UniProtKB-ARBA"/>
</dbReference>
<evidence type="ECO:0000313" key="4">
    <source>
        <dbReference type="Proteomes" id="UP001319104"/>
    </source>
</evidence>
<keyword evidence="3" id="KW-0378">Hydrolase</keyword>
<feature type="transmembrane region" description="Helical" evidence="1">
    <location>
        <begin position="193"/>
        <end position="213"/>
    </location>
</feature>
<evidence type="ECO:0000256" key="1">
    <source>
        <dbReference type="SAM" id="Phobius"/>
    </source>
</evidence>
<keyword evidence="4" id="KW-1185">Reference proteome</keyword>
<organism evidence="3 4">
    <name type="scientific">Litoribacter ruber</name>
    <dbReference type="NCBI Taxonomy" id="702568"/>
    <lineage>
        <taxon>Bacteria</taxon>
        <taxon>Pseudomonadati</taxon>
        <taxon>Bacteroidota</taxon>
        <taxon>Cytophagia</taxon>
        <taxon>Cytophagales</taxon>
        <taxon>Cyclobacteriaceae</taxon>
        <taxon>Litoribacter</taxon>
    </lineage>
</organism>
<protein>
    <submittedName>
        <fullName evidence="3">CPBP family intramembrane metalloprotease</fullName>
        <ecNumber evidence="3">3.4.24.-</ecNumber>
    </submittedName>
</protein>
<feature type="domain" description="CAAX prenyl protease 2/Lysostaphin resistance protein A-like" evidence="2">
    <location>
        <begin position="139"/>
        <end position="203"/>
    </location>
</feature>
<evidence type="ECO:0000259" key="2">
    <source>
        <dbReference type="Pfam" id="PF02517"/>
    </source>
</evidence>
<keyword evidence="3" id="KW-0645">Protease</keyword>
<comment type="caution">
    <text evidence="3">The sequence shown here is derived from an EMBL/GenBank/DDBJ whole genome shotgun (WGS) entry which is preliminary data.</text>
</comment>
<gene>
    <name evidence="3" type="ORF">KI659_06920</name>
</gene>
<dbReference type="GO" id="GO:0004175">
    <property type="term" value="F:endopeptidase activity"/>
    <property type="evidence" value="ECO:0007669"/>
    <property type="project" value="UniProtKB-ARBA"/>
</dbReference>
<name>A0AAP2CHE6_9BACT</name>
<keyword evidence="3" id="KW-0482">Metalloprotease</keyword>
<dbReference type="AlphaFoldDB" id="A0AAP2CHE6"/>
<feature type="transmembrane region" description="Helical" evidence="1">
    <location>
        <begin position="21"/>
        <end position="39"/>
    </location>
</feature>
<feature type="transmembrane region" description="Helical" evidence="1">
    <location>
        <begin position="165"/>
        <end position="187"/>
    </location>
</feature>
<proteinExistence type="predicted"/>
<feature type="transmembrane region" description="Helical" evidence="1">
    <location>
        <begin position="59"/>
        <end position="79"/>
    </location>
</feature>
<sequence>MKIIYLNQKIASFKENWDSQFYTLVIILFITKLIYTYMVSDVIAMKLGVGGFDKSFAQMDQLSIVSALLIAPVVEELLFRFHLSGKRSHAYFFLISLAALYLIFFEYWFIYLFTAAVFIACLMWESKKTPDNPLLSRPFYLIIFVMTAIIFSALHFVNVEAENKLLALFMVIFALTPSALFFGYVRYKKGLKYSMIIHSLSNLAILSLNGLIYH</sequence>
<feature type="transmembrane region" description="Helical" evidence="1">
    <location>
        <begin position="139"/>
        <end position="158"/>
    </location>
</feature>
<dbReference type="GO" id="GO:0008237">
    <property type="term" value="F:metallopeptidase activity"/>
    <property type="evidence" value="ECO:0007669"/>
    <property type="project" value="UniProtKB-KW"/>
</dbReference>
<dbReference type="Pfam" id="PF02517">
    <property type="entry name" value="Rce1-like"/>
    <property type="match status" value="1"/>
</dbReference>
<dbReference type="EMBL" id="JAHCMY010000002">
    <property type="protein sequence ID" value="MBS9523749.1"/>
    <property type="molecule type" value="Genomic_DNA"/>
</dbReference>
<keyword evidence="1" id="KW-1133">Transmembrane helix</keyword>
<dbReference type="RefSeq" id="WP_213944624.1">
    <property type="nucleotide sequence ID" value="NZ_JAHCMY010000002.1"/>
</dbReference>
<accession>A0AAP2CHE6</accession>
<dbReference type="InterPro" id="IPR003675">
    <property type="entry name" value="Rce1/LyrA-like_dom"/>
</dbReference>
<feature type="transmembrane region" description="Helical" evidence="1">
    <location>
        <begin position="91"/>
        <end position="119"/>
    </location>
</feature>
<evidence type="ECO:0000313" key="3">
    <source>
        <dbReference type="EMBL" id="MBS9523749.1"/>
    </source>
</evidence>
<dbReference type="Proteomes" id="UP001319104">
    <property type="component" value="Unassembled WGS sequence"/>
</dbReference>
<keyword evidence="1" id="KW-0472">Membrane</keyword>